<name>A0ABU6Y8K5_9FABA</name>
<feature type="compositionally biased region" description="Basic and acidic residues" evidence="1">
    <location>
        <begin position="8"/>
        <end position="24"/>
    </location>
</feature>
<sequence length="131" mass="14885">MSNPNTENEYKDGDGVEALKLDDGETRGLGLERWNLRKDKEEEEEEEKEERGIVVPVPINGNGEGEVALEFEARVSSTSIRNCEACHLKERNIDPERSPQAFPDSCNITFVVNLKEDRFGFFIKFILKGHS</sequence>
<keyword evidence="3" id="KW-1185">Reference proteome</keyword>
<comment type="caution">
    <text evidence="2">The sequence shown here is derived from an EMBL/GenBank/DDBJ whole genome shotgun (WGS) entry which is preliminary data.</text>
</comment>
<evidence type="ECO:0000256" key="1">
    <source>
        <dbReference type="SAM" id="MobiDB-lite"/>
    </source>
</evidence>
<gene>
    <name evidence="2" type="ORF">PIB30_019373</name>
</gene>
<evidence type="ECO:0000313" key="3">
    <source>
        <dbReference type="Proteomes" id="UP001341840"/>
    </source>
</evidence>
<dbReference type="EMBL" id="JASCZI010241715">
    <property type="protein sequence ID" value="MED6205625.1"/>
    <property type="molecule type" value="Genomic_DNA"/>
</dbReference>
<evidence type="ECO:0000313" key="2">
    <source>
        <dbReference type="EMBL" id="MED6205625.1"/>
    </source>
</evidence>
<reference evidence="2 3" key="1">
    <citation type="journal article" date="2023" name="Plants (Basel)">
        <title>Bridging the Gap: Combining Genomics and Transcriptomics Approaches to Understand Stylosanthes scabra, an Orphan Legume from the Brazilian Caatinga.</title>
        <authorList>
            <person name="Ferreira-Neto J.R.C."/>
            <person name="da Silva M.D."/>
            <person name="Binneck E."/>
            <person name="de Melo N.F."/>
            <person name="da Silva R.H."/>
            <person name="de Melo A.L.T.M."/>
            <person name="Pandolfi V."/>
            <person name="Bustamante F.O."/>
            <person name="Brasileiro-Vidal A.C."/>
            <person name="Benko-Iseppon A.M."/>
        </authorList>
    </citation>
    <scope>NUCLEOTIDE SEQUENCE [LARGE SCALE GENOMIC DNA]</scope>
    <source>
        <tissue evidence="2">Leaves</tissue>
    </source>
</reference>
<organism evidence="2 3">
    <name type="scientific">Stylosanthes scabra</name>
    <dbReference type="NCBI Taxonomy" id="79078"/>
    <lineage>
        <taxon>Eukaryota</taxon>
        <taxon>Viridiplantae</taxon>
        <taxon>Streptophyta</taxon>
        <taxon>Embryophyta</taxon>
        <taxon>Tracheophyta</taxon>
        <taxon>Spermatophyta</taxon>
        <taxon>Magnoliopsida</taxon>
        <taxon>eudicotyledons</taxon>
        <taxon>Gunneridae</taxon>
        <taxon>Pentapetalae</taxon>
        <taxon>rosids</taxon>
        <taxon>fabids</taxon>
        <taxon>Fabales</taxon>
        <taxon>Fabaceae</taxon>
        <taxon>Papilionoideae</taxon>
        <taxon>50 kb inversion clade</taxon>
        <taxon>dalbergioids sensu lato</taxon>
        <taxon>Dalbergieae</taxon>
        <taxon>Pterocarpus clade</taxon>
        <taxon>Stylosanthes</taxon>
    </lineage>
</organism>
<dbReference type="Proteomes" id="UP001341840">
    <property type="component" value="Unassembled WGS sequence"/>
</dbReference>
<proteinExistence type="predicted"/>
<feature type="region of interest" description="Disordered" evidence="1">
    <location>
        <begin position="1"/>
        <end position="24"/>
    </location>
</feature>
<accession>A0ABU6Y8K5</accession>
<protein>
    <submittedName>
        <fullName evidence="2">Uncharacterized protein</fullName>
    </submittedName>
</protein>